<protein>
    <submittedName>
        <fullName evidence="1">DUF2683 family protein</fullName>
    </submittedName>
</protein>
<dbReference type="RefSeq" id="WP_379661000.1">
    <property type="nucleotide sequence ID" value="NZ_JBHUDG010000002.1"/>
</dbReference>
<dbReference type="Proteomes" id="UP001597118">
    <property type="component" value="Unassembled WGS sequence"/>
</dbReference>
<sequence>MKTLIVQPESKEQLAAIKAFLKALNVNFKANTVKHPANQFDFSDIAGKLEWEGDALKEQKKLRSEWD</sequence>
<dbReference type="EMBL" id="JBHUDG010000002">
    <property type="protein sequence ID" value="MFD1628616.1"/>
    <property type="molecule type" value="Genomic_DNA"/>
</dbReference>
<proteinExistence type="predicted"/>
<gene>
    <name evidence="1" type="ORF">ACFSAH_01940</name>
</gene>
<dbReference type="Pfam" id="PF10884">
    <property type="entry name" value="DUF2683"/>
    <property type="match status" value="1"/>
</dbReference>
<evidence type="ECO:0000313" key="1">
    <source>
        <dbReference type="EMBL" id="MFD1628616.1"/>
    </source>
</evidence>
<evidence type="ECO:0000313" key="2">
    <source>
        <dbReference type="Proteomes" id="UP001597118"/>
    </source>
</evidence>
<name>A0ABW4I7A1_9SPHI</name>
<dbReference type="InterPro" id="IPR020271">
    <property type="entry name" value="Uncharacterised_MJ1172"/>
</dbReference>
<organism evidence="1 2">
    <name type="scientific">Pseudopedobacter beijingensis</name>
    <dbReference type="NCBI Taxonomy" id="1207056"/>
    <lineage>
        <taxon>Bacteria</taxon>
        <taxon>Pseudomonadati</taxon>
        <taxon>Bacteroidota</taxon>
        <taxon>Sphingobacteriia</taxon>
        <taxon>Sphingobacteriales</taxon>
        <taxon>Sphingobacteriaceae</taxon>
        <taxon>Pseudopedobacter</taxon>
    </lineage>
</organism>
<keyword evidence="2" id="KW-1185">Reference proteome</keyword>
<comment type="caution">
    <text evidence="1">The sequence shown here is derived from an EMBL/GenBank/DDBJ whole genome shotgun (WGS) entry which is preliminary data.</text>
</comment>
<reference evidence="2" key="1">
    <citation type="journal article" date="2019" name="Int. J. Syst. Evol. Microbiol.">
        <title>The Global Catalogue of Microorganisms (GCM) 10K type strain sequencing project: providing services to taxonomists for standard genome sequencing and annotation.</title>
        <authorList>
            <consortium name="The Broad Institute Genomics Platform"/>
            <consortium name="The Broad Institute Genome Sequencing Center for Infectious Disease"/>
            <person name="Wu L."/>
            <person name="Ma J."/>
        </authorList>
    </citation>
    <scope>NUCLEOTIDE SEQUENCE [LARGE SCALE GENOMIC DNA]</scope>
    <source>
        <strain evidence="2">CCUG 53762</strain>
    </source>
</reference>
<accession>A0ABW4I7A1</accession>